<reference evidence="2 3" key="1">
    <citation type="journal article" date="2019" name="Nat. Med.">
        <title>A library of human gut bacterial isolates paired with longitudinal multiomics data enables mechanistic microbiome research.</title>
        <authorList>
            <person name="Poyet M."/>
            <person name="Groussin M."/>
            <person name="Gibbons S.M."/>
            <person name="Avila-Pacheco J."/>
            <person name="Jiang X."/>
            <person name="Kearney S.M."/>
            <person name="Perrotta A.R."/>
            <person name="Berdy B."/>
            <person name="Zhao S."/>
            <person name="Lieberman T.D."/>
            <person name="Swanson P.K."/>
            <person name="Smith M."/>
            <person name="Roesemann S."/>
            <person name="Alexander J.E."/>
            <person name="Rich S.A."/>
            <person name="Livny J."/>
            <person name="Vlamakis H."/>
            <person name="Clish C."/>
            <person name="Bullock K."/>
            <person name="Deik A."/>
            <person name="Scott J."/>
            <person name="Pierce K.A."/>
            <person name="Xavier R.J."/>
            <person name="Alm E.J."/>
        </authorList>
    </citation>
    <scope>NUCLEOTIDE SEQUENCE [LARGE SCALE GENOMIC DNA]</scope>
    <source>
        <strain evidence="2 3">BIOML-A163</strain>
    </source>
</reference>
<dbReference type="AlphaFoldDB" id="A0A5M5C7K8"/>
<dbReference type="EMBL" id="VWLE01000022">
    <property type="protein sequence ID" value="KAA3954145.1"/>
    <property type="molecule type" value="Genomic_DNA"/>
</dbReference>
<evidence type="ECO:0000313" key="2">
    <source>
        <dbReference type="EMBL" id="KAA3954145.1"/>
    </source>
</evidence>
<evidence type="ECO:0000313" key="3">
    <source>
        <dbReference type="Proteomes" id="UP000323717"/>
    </source>
</evidence>
<name>A0A5M5C7K8_BACOV</name>
<comment type="caution">
    <text evidence="2">The sequence shown here is derived from an EMBL/GenBank/DDBJ whole genome shotgun (WGS) entry which is preliminary data.</text>
</comment>
<dbReference type="Gene3D" id="3.55.50.30">
    <property type="match status" value="1"/>
</dbReference>
<gene>
    <name evidence="2" type="ORF">F3D71_03440</name>
</gene>
<dbReference type="Proteomes" id="UP000323717">
    <property type="component" value="Unassembled WGS sequence"/>
</dbReference>
<feature type="non-terminal residue" evidence="2">
    <location>
        <position position="1"/>
    </location>
</feature>
<dbReference type="PANTHER" id="PTHR30273:SF2">
    <property type="entry name" value="PROTEIN FECR"/>
    <property type="match status" value="1"/>
</dbReference>
<evidence type="ECO:0000259" key="1">
    <source>
        <dbReference type="Pfam" id="PF16344"/>
    </source>
</evidence>
<dbReference type="GO" id="GO:0016989">
    <property type="term" value="F:sigma factor antagonist activity"/>
    <property type="evidence" value="ECO:0007669"/>
    <property type="project" value="TreeGrafter"/>
</dbReference>
<dbReference type="Pfam" id="PF16344">
    <property type="entry name" value="FecR_C"/>
    <property type="match status" value="1"/>
</dbReference>
<proteinExistence type="predicted"/>
<dbReference type="InterPro" id="IPR012373">
    <property type="entry name" value="Ferrdict_sens_TM"/>
</dbReference>
<dbReference type="PANTHER" id="PTHR30273">
    <property type="entry name" value="PERIPLASMIC SIGNAL SENSOR AND SIGMA FACTOR ACTIVATOR FECR-RELATED"/>
    <property type="match status" value="1"/>
</dbReference>
<dbReference type="InterPro" id="IPR032508">
    <property type="entry name" value="FecR_C"/>
</dbReference>
<organism evidence="2 3">
    <name type="scientific">Bacteroides ovatus</name>
    <dbReference type="NCBI Taxonomy" id="28116"/>
    <lineage>
        <taxon>Bacteria</taxon>
        <taxon>Pseudomonadati</taxon>
        <taxon>Bacteroidota</taxon>
        <taxon>Bacteroidia</taxon>
        <taxon>Bacteroidales</taxon>
        <taxon>Bacteroidaceae</taxon>
        <taxon>Bacteroides</taxon>
    </lineage>
</organism>
<sequence>AFYDKNTGRMEKMKSNASSACDWLDGGLTFEDAPFADIAHRLERKFQVKISLESERLKAERFSGCFNSNQSINDILGEINVEKQYTWKVSGDTIFITDKKKEVK</sequence>
<protein>
    <submittedName>
        <fullName evidence="2">DUF4974 domain-containing protein</fullName>
    </submittedName>
</protein>
<accession>A0A5M5C7K8</accession>
<feature type="domain" description="Protein FecR C-terminal" evidence="1">
    <location>
        <begin position="28"/>
        <end position="96"/>
    </location>
</feature>